<keyword evidence="3" id="KW-0804">Transcription</keyword>
<evidence type="ECO:0000256" key="1">
    <source>
        <dbReference type="ARBA" id="ARBA00023015"/>
    </source>
</evidence>
<dbReference type="GO" id="GO:0000976">
    <property type="term" value="F:transcription cis-regulatory region binding"/>
    <property type="evidence" value="ECO:0007669"/>
    <property type="project" value="TreeGrafter"/>
</dbReference>
<dbReference type="GO" id="GO:0003700">
    <property type="term" value="F:DNA-binding transcription factor activity"/>
    <property type="evidence" value="ECO:0007669"/>
    <property type="project" value="TreeGrafter"/>
</dbReference>
<dbReference type="PANTHER" id="PTHR30055">
    <property type="entry name" value="HTH-TYPE TRANSCRIPTIONAL REGULATOR RUTR"/>
    <property type="match status" value="1"/>
</dbReference>
<sequence>MPRAAPTLRERKKLRTRRALVSEALRRFTERGFAETTLDEVVEAVEVSQRTFFRNFASKEAVALAPEQELWAAYTAVFAGLPPGGTAQSDYREALLAAVLAMDEGWAARFRACRALAERTPALAGHSLRDCAETTDRVLELAAARHPVARPEDAVRQRLLLELMLSAWRWAVHDWLLAGAPGAGTADGGAETADRGAGAAGDDVDDVDARAELVARTRRALALLPGVAALAADA</sequence>
<gene>
    <name evidence="6" type="ORF">FH715_24625</name>
</gene>
<feature type="DNA-binding region" description="H-T-H motif" evidence="4">
    <location>
        <begin position="37"/>
        <end position="56"/>
    </location>
</feature>
<evidence type="ECO:0000259" key="5">
    <source>
        <dbReference type="PROSITE" id="PS50977"/>
    </source>
</evidence>
<proteinExistence type="predicted"/>
<reference evidence="6 7" key="1">
    <citation type="submission" date="2019-06" db="EMBL/GenBank/DDBJ databases">
        <title>Draft genome of Streptomyces sedi sp. JCM16909.</title>
        <authorList>
            <person name="Klykleung N."/>
            <person name="Tanasupawat S."/>
            <person name="Kudo T."/>
            <person name="Yuki M."/>
            <person name="Ohkuma M."/>
        </authorList>
    </citation>
    <scope>NUCLEOTIDE SEQUENCE [LARGE SCALE GENOMIC DNA]</scope>
    <source>
        <strain evidence="6 7">JCM 16909</strain>
    </source>
</reference>
<dbReference type="EMBL" id="VDGT01000024">
    <property type="protein sequence ID" value="TNM26231.1"/>
    <property type="molecule type" value="Genomic_DNA"/>
</dbReference>
<feature type="domain" description="HTH tetR-type" evidence="5">
    <location>
        <begin position="14"/>
        <end position="74"/>
    </location>
</feature>
<dbReference type="SUPFAM" id="SSF46689">
    <property type="entry name" value="Homeodomain-like"/>
    <property type="match status" value="1"/>
</dbReference>
<protein>
    <submittedName>
        <fullName evidence="6">TetR family transcriptional regulator</fullName>
    </submittedName>
</protein>
<keyword evidence="1" id="KW-0805">Transcription regulation</keyword>
<dbReference type="PROSITE" id="PS50977">
    <property type="entry name" value="HTH_TETR_2"/>
    <property type="match status" value="1"/>
</dbReference>
<dbReference type="InterPro" id="IPR001647">
    <property type="entry name" value="HTH_TetR"/>
</dbReference>
<dbReference type="OrthoDB" id="3787664at2"/>
<evidence type="ECO:0000313" key="6">
    <source>
        <dbReference type="EMBL" id="TNM26231.1"/>
    </source>
</evidence>
<name>A0A5C4URD9_9ACTN</name>
<keyword evidence="7" id="KW-1185">Reference proteome</keyword>
<organism evidence="6 7">
    <name type="scientific">Streptomyces sedi</name>
    <dbReference type="NCBI Taxonomy" id="555059"/>
    <lineage>
        <taxon>Bacteria</taxon>
        <taxon>Bacillati</taxon>
        <taxon>Actinomycetota</taxon>
        <taxon>Actinomycetes</taxon>
        <taxon>Kitasatosporales</taxon>
        <taxon>Streptomycetaceae</taxon>
        <taxon>Streptomyces</taxon>
    </lineage>
</organism>
<evidence type="ECO:0000256" key="3">
    <source>
        <dbReference type="ARBA" id="ARBA00023163"/>
    </source>
</evidence>
<accession>A0A5C4URD9</accession>
<comment type="caution">
    <text evidence="6">The sequence shown here is derived from an EMBL/GenBank/DDBJ whole genome shotgun (WGS) entry which is preliminary data.</text>
</comment>
<dbReference type="Gene3D" id="1.10.357.10">
    <property type="entry name" value="Tetracycline Repressor, domain 2"/>
    <property type="match status" value="1"/>
</dbReference>
<keyword evidence="2 4" id="KW-0238">DNA-binding</keyword>
<dbReference type="InterPro" id="IPR009057">
    <property type="entry name" value="Homeodomain-like_sf"/>
</dbReference>
<evidence type="ECO:0000313" key="7">
    <source>
        <dbReference type="Proteomes" id="UP000311713"/>
    </source>
</evidence>
<evidence type="ECO:0000256" key="2">
    <source>
        <dbReference type="ARBA" id="ARBA00023125"/>
    </source>
</evidence>
<dbReference type="Pfam" id="PF00440">
    <property type="entry name" value="TetR_N"/>
    <property type="match status" value="1"/>
</dbReference>
<evidence type="ECO:0000256" key="4">
    <source>
        <dbReference type="PROSITE-ProRule" id="PRU00335"/>
    </source>
</evidence>
<dbReference type="InterPro" id="IPR050109">
    <property type="entry name" value="HTH-type_TetR-like_transc_reg"/>
</dbReference>
<dbReference type="AlphaFoldDB" id="A0A5C4URD9"/>
<dbReference type="PANTHER" id="PTHR30055:SF238">
    <property type="entry name" value="MYCOFACTOCIN BIOSYNTHESIS TRANSCRIPTIONAL REGULATOR MFTR-RELATED"/>
    <property type="match status" value="1"/>
</dbReference>
<dbReference type="Proteomes" id="UP000311713">
    <property type="component" value="Unassembled WGS sequence"/>
</dbReference>